<dbReference type="AlphaFoldDB" id="A0A9K3E7U1"/>
<protein>
    <submittedName>
        <fullName evidence="2">Uncharacterized protein</fullName>
    </submittedName>
</protein>
<keyword evidence="1" id="KW-0812">Transmembrane</keyword>
<keyword evidence="1" id="KW-1133">Transmembrane helix</keyword>
<evidence type="ECO:0000313" key="2">
    <source>
        <dbReference type="EMBL" id="KAF5767496.1"/>
    </source>
</evidence>
<dbReference type="PANTHER" id="PTHR31902">
    <property type="entry name" value="ACTIN PATCHES DISTAL PROTEIN 1"/>
    <property type="match status" value="1"/>
</dbReference>
<dbReference type="InterPro" id="IPR009737">
    <property type="entry name" value="Aim32/Apd1-like"/>
</dbReference>
<comment type="caution">
    <text evidence="2">The sequence shown here is derived from an EMBL/GenBank/DDBJ whole genome shotgun (WGS) entry which is preliminary data.</text>
</comment>
<keyword evidence="1" id="KW-0472">Membrane</keyword>
<sequence>MAKTRFAKLIDFNLIRAIDVQLPAGSSFVIAHSLAESQKAVAAVTGYNIPVVEWHLTSVLSFNNPSSPLSFFVVAIRGLINVQFPTNPKTKDAIHFQSFFVDSSLINKGIFSIKSLLIPIVPSSKKISAPVRNCFGMIGRECVIKAYHFLVDLGQKDEKSQVFAIEGEDNFSHVIKDDFPLPKVLAGALEARKNDIHVKTLLTICEGREGTELSDGDVLLFPEMIKYRYLFLGFLLCICSLLRLWLLIRMTS</sequence>
<organism evidence="2 3">
    <name type="scientific">Helianthus annuus</name>
    <name type="common">Common sunflower</name>
    <dbReference type="NCBI Taxonomy" id="4232"/>
    <lineage>
        <taxon>Eukaryota</taxon>
        <taxon>Viridiplantae</taxon>
        <taxon>Streptophyta</taxon>
        <taxon>Embryophyta</taxon>
        <taxon>Tracheophyta</taxon>
        <taxon>Spermatophyta</taxon>
        <taxon>Magnoliopsida</taxon>
        <taxon>eudicotyledons</taxon>
        <taxon>Gunneridae</taxon>
        <taxon>Pentapetalae</taxon>
        <taxon>asterids</taxon>
        <taxon>campanulids</taxon>
        <taxon>Asterales</taxon>
        <taxon>Asteraceae</taxon>
        <taxon>Asteroideae</taxon>
        <taxon>Heliantheae alliance</taxon>
        <taxon>Heliantheae</taxon>
        <taxon>Helianthus</taxon>
    </lineage>
</organism>
<reference evidence="2" key="1">
    <citation type="journal article" date="2017" name="Nature">
        <title>The sunflower genome provides insights into oil metabolism, flowering and Asterid evolution.</title>
        <authorList>
            <person name="Badouin H."/>
            <person name="Gouzy J."/>
            <person name="Grassa C.J."/>
            <person name="Murat F."/>
            <person name="Staton S.E."/>
            <person name="Cottret L."/>
            <person name="Lelandais-Briere C."/>
            <person name="Owens G.L."/>
            <person name="Carrere S."/>
            <person name="Mayjonade B."/>
            <person name="Legrand L."/>
            <person name="Gill N."/>
            <person name="Kane N.C."/>
            <person name="Bowers J.E."/>
            <person name="Hubner S."/>
            <person name="Bellec A."/>
            <person name="Berard A."/>
            <person name="Berges H."/>
            <person name="Blanchet N."/>
            <person name="Boniface M.C."/>
            <person name="Brunel D."/>
            <person name="Catrice O."/>
            <person name="Chaidir N."/>
            <person name="Claudel C."/>
            <person name="Donnadieu C."/>
            <person name="Faraut T."/>
            <person name="Fievet G."/>
            <person name="Helmstetter N."/>
            <person name="King M."/>
            <person name="Knapp S.J."/>
            <person name="Lai Z."/>
            <person name="Le Paslier M.C."/>
            <person name="Lippi Y."/>
            <person name="Lorenzon L."/>
            <person name="Mandel J.R."/>
            <person name="Marage G."/>
            <person name="Marchand G."/>
            <person name="Marquand E."/>
            <person name="Bret-Mestries E."/>
            <person name="Morien E."/>
            <person name="Nambeesan S."/>
            <person name="Nguyen T."/>
            <person name="Pegot-Espagnet P."/>
            <person name="Pouilly N."/>
            <person name="Raftis F."/>
            <person name="Sallet E."/>
            <person name="Schiex T."/>
            <person name="Thomas J."/>
            <person name="Vandecasteele C."/>
            <person name="Vares D."/>
            <person name="Vear F."/>
            <person name="Vautrin S."/>
            <person name="Crespi M."/>
            <person name="Mangin B."/>
            <person name="Burke J.M."/>
            <person name="Salse J."/>
            <person name="Munos S."/>
            <person name="Vincourt P."/>
            <person name="Rieseberg L.H."/>
            <person name="Langlade N.B."/>
        </authorList>
    </citation>
    <scope>NUCLEOTIDE SEQUENCE</scope>
    <source>
        <tissue evidence="2">Leaves</tissue>
    </source>
</reference>
<dbReference type="EMBL" id="MNCJ02000329">
    <property type="protein sequence ID" value="KAF5767496.1"/>
    <property type="molecule type" value="Genomic_DNA"/>
</dbReference>
<keyword evidence="3" id="KW-1185">Reference proteome</keyword>
<gene>
    <name evidence="2" type="ORF">HanXRQr2_Chr14g0624971</name>
</gene>
<evidence type="ECO:0000313" key="3">
    <source>
        <dbReference type="Proteomes" id="UP000215914"/>
    </source>
</evidence>
<dbReference type="Proteomes" id="UP000215914">
    <property type="component" value="Unassembled WGS sequence"/>
</dbReference>
<reference evidence="2" key="2">
    <citation type="submission" date="2020-06" db="EMBL/GenBank/DDBJ databases">
        <title>Helianthus annuus Genome sequencing and assembly Release 2.</title>
        <authorList>
            <person name="Gouzy J."/>
            <person name="Langlade N."/>
            <person name="Munos S."/>
        </authorList>
    </citation>
    <scope>NUCLEOTIDE SEQUENCE</scope>
    <source>
        <tissue evidence="2">Leaves</tissue>
    </source>
</reference>
<name>A0A9K3E7U1_HELAN</name>
<dbReference type="PANTHER" id="PTHR31902:SF10">
    <property type="entry name" value="SUCRASE_FERREDOXIN-LIKE FAMILY PROTEIN"/>
    <property type="match status" value="1"/>
</dbReference>
<dbReference type="Gramene" id="mRNA:HanXRQr2_Chr14g0624971">
    <property type="protein sequence ID" value="mRNA:HanXRQr2_Chr14g0624971"/>
    <property type="gene ID" value="HanXRQr2_Chr14g0624971"/>
</dbReference>
<proteinExistence type="predicted"/>
<accession>A0A9K3E7U1</accession>
<evidence type="ECO:0000256" key="1">
    <source>
        <dbReference type="SAM" id="Phobius"/>
    </source>
</evidence>
<feature type="transmembrane region" description="Helical" evidence="1">
    <location>
        <begin position="229"/>
        <end position="248"/>
    </location>
</feature>